<feature type="coiled-coil region" evidence="2">
    <location>
        <begin position="88"/>
        <end position="115"/>
    </location>
</feature>
<dbReference type="Gene3D" id="4.10.240.10">
    <property type="entry name" value="Zn(2)-C6 fungal-type DNA-binding domain"/>
    <property type="match status" value="1"/>
</dbReference>
<dbReference type="EMBL" id="JRHA01000001">
    <property type="protein sequence ID" value="PQK08990.1"/>
    <property type="molecule type" value="Genomic_DNA"/>
</dbReference>
<dbReference type="PANTHER" id="PTHR47256:SF1">
    <property type="entry name" value="ZN(II)2CYS6 TRANSCRIPTION FACTOR (EUROFUNG)"/>
    <property type="match status" value="1"/>
</dbReference>
<evidence type="ECO:0000256" key="1">
    <source>
        <dbReference type="ARBA" id="ARBA00023242"/>
    </source>
</evidence>
<dbReference type="InterPro" id="IPR036864">
    <property type="entry name" value="Zn2-C6_fun-type_DNA-bd_sf"/>
</dbReference>
<proteinExistence type="predicted"/>
<accession>A0A2S7XYN1</accession>
<name>A0A2S7XYN1_BEABA</name>
<dbReference type="GO" id="GO:0008270">
    <property type="term" value="F:zinc ion binding"/>
    <property type="evidence" value="ECO:0007669"/>
    <property type="project" value="InterPro"/>
</dbReference>
<dbReference type="Proteomes" id="UP000237441">
    <property type="component" value="Unassembled WGS sequence"/>
</dbReference>
<keyword evidence="2" id="KW-0175">Coiled coil</keyword>
<dbReference type="AlphaFoldDB" id="A0A2S7XYN1"/>
<reference evidence="5 6" key="1">
    <citation type="submission" date="2016-07" db="EMBL/GenBank/DDBJ databases">
        <title>Comparative genomics of the entomopathogenic fungus Beauveria bassiana.</title>
        <authorList>
            <person name="Valero Jimenez C.A."/>
            <person name="Zwaan B.J."/>
            <person name="Van Kan J.A."/>
            <person name="Takken W."/>
            <person name="Debets A.J."/>
            <person name="Schoustra S.E."/>
            <person name="Koenraadt C.J."/>
        </authorList>
    </citation>
    <scope>NUCLEOTIDE SEQUENCE [LARGE SCALE GENOMIC DNA]</scope>
    <source>
        <strain evidence="5 6">ARSEF 8028</strain>
    </source>
</reference>
<feature type="region of interest" description="Disordered" evidence="3">
    <location>
        <begin position="220"/>
        <end position="247"/>
    </location>
</feature>
<dbReference type="CDD" id="cd12148">
    <property type="entry name" value="fungal_TF_MHR"/>
    <property type="match status" value="1"/>
</dbReference>
<dbReference type="PROSITE" id="PS50048">
    <property type="entry name" value="ZN2_CY6_FUNGAL_2"/>
    <property type="match status" value="1"/>
</dbReference>
<dbReference type="CDD" id="cd00067">
    <property type="entry name" value="GAL4"/>
    <property type="match status" value="1"/>
</dbReference>
<dbReference type="Pfam" id="PF00172">
    <property type="entry name" value="Zn_clus"/>
    <property type="match status" value="1"/>
</dbReference>
<evidence type="ECO:0000256" key="2">
    <source>
        <dbReference type="SAM" id="Coils"/>
    </source>
</evidence>
<feature type="region of interest" description="Disordered" evidence="3">
    <location>
        <begin position="1"/>
        <end position="40"/>
    </location>
</feature>
<feature type="region of interest" description="Disordered" evidence="3">
    <location>
        <begin position="143"/>
        <end position="164"/>
    </location>
</feature>
<sequence>MQKRYRTIQPSSLQPEHTEPPGDTVPGSVNDGAAETQPGKRRRVNGIACDNCRARKVACNRARPVCARCTRLNVECEYASTSPEETRSMALKRRIDELQQQLSEHADILQHLRTLPETDAMSVVRRLRLTPNASRVLSSLRGGAHTGARLSERRTSRGMSPPTESDAEFELSVLHTSVYPALLPLDIASVDIDSVFPSADPVASPRSRLPSKTPSLEGVLPVTPKIAPAPPSPLRGSSQRRNRLIAGPPPDRQYCDARLKRLNIAYWTSIPVSDEFAACVLSHYLVSDHPIYACVDADLFLNDLVDRKLNYCSPFLVSALLSFACQSYTQFDARSSDFSVAFLDEAQRLCRSEQRSQTTNHLAALTYLALSTGASGREEIGSSIAIECRQLAEKMNLMGVKPTKELVSQLHSLPLKEMKSSAFAAWGAYAWLTYRRMYYPIEPFIEPPLLPIPGDAHRRTDHGTPLLWPPHPLPLYMGQTYQTLSKLWVIIQEINTMYTLENDRPIDSRVPLSYAESKYQSLLESSHSMLPEMRQGDDSPTHVLFFHALFHHTVLTLFQPFQGNVEELGLRSFTSPDATPSAIYNASLKQLKRLIYTHHNRKAQSPIICFFNTAVMKVSIEVLKCADYDPDWYFYFRLCFQFWKDTFVCYRPFQLIAQANLAAALDCGALSSNTANAMMQEIRAVGKHHMASDEAVVRGLLDFDLATRSLQEAQIVAMAQRFDELLLFNDLTTGDL</sequence>
<comment type="caution">
    <text evidence="5">The sequence shown here is derived from an EMBL/GenBank/DDBJ whole genome shotgun (WGS) entry which is preliminary data.</text>
</comment>
<organism evidence="5 6">
    <name type="scientific">Beauveria bassiana</name>
    <name type="common">White muscardine disease fungus</name>
    <name type="synonym">Tritirachium shiotae</name>
    <dbReference type="NCBI Taxonomy" id="176275"/>
    <lineage>
        <taxon>Eukaryota</taxon>
        <taxon>Fungi</taxon>
        <taxon>Dikarya</taxon>
        <taxon>Ascomycota</taxon>
        <taxon>Pezizomycotina</taxon>
        <taxon>Sordariomycetes</taxon>
        <taxon>Hypocreomycetidae</taxon>
        <taxon>Hypocreales</taxon>
        <taxon>Cordycipitaceae</taxon>
        <taxon>Beauveria</taxon>
    </lineage>
</organism>
<evidence type="ECO:0000256" key="3">
    <source>
        <dbReference type="SAM" id="MobiDB-lite"/>
    </source>
</evidence>
<protein>
    <recommendedName>
        <fullName evidence="4">Zn(2)-C6 fungal-type domain-containing protein</fullName>
    </recommendedName>
</protein>
<dbReference type="OrthoDB" id="10261408at2759"/>
<evidence type="ECO:0000313" key="6">
    <source>
        <dbReference type="Proteomes" id="UP000237441"/>
    </source>
</evidence>
<dbReference type="PANTHER" id="PTHR47256">
    <property type="entry name" value="ZN(II)2CYS6 TRANSCRIPTION FACTOR (EUROFUNG)-RELATED"/>
    <property type="match status" value="1"/>
</dbReference>
<evidence type="ECO:0000313" key="5">
    <source>
        <dbReference type="EMBL" id="PQK08990.1"/>
    </source>
</evidence>
<dbReference type="GO" id="GO:0000981">
    <property type="term" value="F:DNA-binding transcription factor activity, RNA polymerase II-specific"/>
    <property type="evidence" value="ECO:0007669"/>
    <property type="project" value="InterPro"/>
</dbReference>
<feature type="domain" description="Zn(2)-C6 fungal-type" evidence="4">
    <location>
        <begin position="48"/>
        <end position="78"/>
    </location>
</feature>
<dbReference type="InterPro" id="IPR001138">
    <property type="entry name" value="Zn2Cys6_DnaBD"/>
</dbReference>
<dbReference type="SUPFAM" id="SSF57701">
    <property type="entry name" value="Zn2/Cys6 DNA-binding domain"/>
    <property type="match status" value="1"/>
</dbReference>
<dbReference type="PROSITE" id="PS00463">
    <property type="entry name" value="ZN2_CY6_FUNGAL_1"/>
    <property type="match status" value="1"/>
</dbReference>
<dbReference type="InterPro" id="IPR053187">
    <property type="entry name" value="Notoamide_regulator"/>
</dbReference>
<dbReference type="SMART" id="SM00066">
    <property type="entry name" value="GAL4"/>
    <property type="match status" value="1"/>
</dbReference>
<evidence type="ECO:0000259" key="4">
    <source>
        <dbReference type="PROSITE" id="PS50048"/>
    </source>
</evidence>
<gene>
    <name evidence="5" type="ORF">BB8028_0001g10610</name>
</gene>
<keyword evidence="1" id="KW-0539">Nucleus</keyword>